<proteinExistence type="predicted"/>
<evidence type="ECO:0000256" key="1">
    <source>
        <dbReference type="SAM" id="Phobius"/>
    </source>
</evidence>
<comment type="caution">
    <text evidence="2">The sequence shown here is derived from an EMBL/GenBank/DDBJ whole genome shotgun (WGS) entry which is preliminary data.</text>
</comment>
<reference evidence="2" key="1">
    <citation type="submission" date="2018-11" db="EMBL/GenBank/DDBJ databases">
        <authorList>
            <consortium name="Pathogen Informatics"/>
        </authorList>
    </citation>
    <scope>NUCLEOTIDE SEQUENCE</scope>
</reference>
<evidence type="ECO:0000313" key="2">
    <source>
        <dbReference type="EMBL" id="VEL19839.1"/>
    </source>
</evidence>
<feature type="transmembrane region" description="Helical" evidence="1">
    <location>
        <begin position="52"/>
        <end position="77"/>
    </location>
</feature>
<gene>
    <name evidence="2" type="ORF">PXEA_LOCUS13279</name>
</gene>
<accession>A0A3S5ABR4</accession>
<evidence type="ECO:0000313" key="3">
    <source>
        <dbReference type="Proteomes" id="UP000784294"/>
    </source>
</evidence>
<keyword evidence="1" id="KW-1133">Transmembrane helix</keyword>
<sequence length="273" mass="28131">MASASKLGAAAAAATSSLSETDDQMSNGSDGLEFRWWYSGNGLTPGMAGRNLLIVIILSAVSALLASLLISAILCMARPCSSSPSTSVCCGAGFGSRRAWRRGTQPQARVQPREAGQLLHHGAHVDLFSANGHGAGSLNGPFLYQPHQHSPTRLGPSDGLSFGPASGLADLPYGLGQLAPGDNAYRLAGSSGSDVWTSSRQPTGESAEAAQLPFYITPSSAAASTAVTLQTPSTPSGRQVRWLLAPGQMVREVGPCICLLPSIGRTTVLARMA</sequence>
<keyword evidence="3" id="KW-1185">Reference proteome</keyword>
<organism evidence="2 3">
    <name type="scientific">Protopolystoma xenopodis</name>
    <dbReference type="NCBI Taxonomy" id="117903"/>
    <lineage>
        <taxon>Eukaryota</taxon>
        <taxon>Metazoa</taxon>
        <taxon>Spiralia</taxon>
        <taxon>Lophotrochozoa</taxon>
        <taxon>Platyhelminthes</taxon>
        <taxon>Monogenea</taxon>
        <taxon>Polyopisthocotylea</taxon>
        <taxon>Polystomatidea</taxon>
        <taxon>Polystomatidae</taxon>
        <taxon>Protopolystoma</taxon>
    </lineage>
</organism>
<dbReference type="AlphaFoldDB" id="A0A3S5ABR4"/>
<name>A0A3S5ABR4_9PLAT</name>
<keyword evidence="1" id="KW-0472">Membrane</keyword>
<keyword evidence="1" id="KW-0812">Transmembrane</keyword>
<dbReference type="EMBL" id="CAAALY010043517">
    <property type="protein sequence ID" value="VEL19839.1"/>
    <property type="molecule type" value="Genomic_DNA"/>
</dbReference>
<dbReference type="Proteomes" id="UP000784294">
    <property type="component" value="Unassembled WGS sequence"/>
</dbReference>
<protein>
    <submittedName>
        <fullName evidence="2">Uncharacterized protein</fullName>
    </submittedName>
</protein>